<dbReference type="OMA" id="VYTFQPK"/>
<protein>
    <submittedName>
        <fullName evidence="3">Uncharacterized protein</fullName>
    </submittedName>
</protein>
<evidence type="ECO:0000256" key="1">
    <source>
        <dbReference type="SAM" id="MobiDB-lite"/>
    </source>
</evidence>
<reference evidence="3 4" key="1">
    <citation type="journal article" date="2019" name="J. Hered.">
        <title>An Improved Genome Assembly for Drosophila navojoa, the Basal Species in the mojavensis Cluster.</title>
        <authorList>
            <person name="Vanderlinde T."/>
            <person name="Dupim E.G."/>
            <person name="Nazario-Yepiz N.O."/>
            <person name="Carvalho A.B."/>
        </authorList>
    </citation>
    <scope>NUCLEOTIDE SEQUENCE [LARGE SCALE GENOMIC DNA]</scope>
    <source>
        <strain evidence="3">Navoj_Jal97</strain>
        <tissue evidence="3">Whole organism</tissue>
    </source>
</reference>
<dbReference type="AlphaFoldDB" id="A0A484BQH8"/>
<feature type="region of interest" description="Disordered" evidence="1">
    <location>
        <begin position="90"/>
        <end position="123"/>
    </location>
</feature>
<evidence type="ECO:0000313" key="4">
    <source>
        <dbReference type="Proteomes" id="UP000295192"/>
    </source>
</evidence>
<keyword evidence="4" id="KW-1185">Reference proteome</keyword>
<feature type="region of interest" description="Disordered" evidence="1">
    <location>
        <begin position="27"/>
        <end position="50"/>
    </location>
</feature>
<evidence type="ECO:0000313" key="3">
    <source>
        <dbReference type="EMBL" id="TDG51069.1"/>
    </source>
</evidence>
<dbReference type="Proteomes" id="UP000295192">
    <property type="component" value="Unassembled WGS sequence"/>
</dbReference>
<dbReference type="STRING" id="7232.A0A484BQH8"/>
<gene>
    <name evidence="3" type="ORF">AWZ03_002432</name>
</gene>
<proteinExistence type="predicted"/>
<dbReference type="OrthoDB" id="7861545at2759"/>
<dbReference type="KEGG" id="dnv:108652840"/>
<evidence type="ECO:0000256" key="2">
    <source>
        <dbReference type="SAM" id="SignalP"/>
    </source>
</evidence>
<comment type="caution">
    <text evidence="3">The sequence shown here is derived from an EMBL/GenBank/DDBJ whole genome shotgun (WGS) entry which is preliminary data.</text>
</comment>
<feature type="compositionally biased region" description="Polar residues" evidence="1">
    <location>
        <begin position="33"/>
        <end position="49"/>
    </location>
</feature>
<keyword evidence="2" id="KW-0732">Signal</keyword>
<name>A0A484BQH8_DRONA</name>
<feature type="compositionally biased region" description="Acidic residues" evidence="1">
    <location>
        <begin position="96"/>
        <end position="108"/>
    </location>
</feature>
<feature type="chain" id="PRO_5019844956" evidence="2">
    <location>
        <begin position="21"/>
        <end position="257"/>
    </location>
</feature>
<accession>A0A484BQH8</accession>
<feature type="signal peptide" evidence="2">
    <location>
        <begin position="1"/>
        <end position="20"/>
    </location>
</feature>
<dbReference type="EMBL" id="LSRL02000011">
    <property type="protein sequence ID" value="TDG51069.1"/>
    <property type="molecule type" value="Genomic_DNA"/>
</dbReference>
<sequence>MSRLLIMIGLLALGVCLASALPAQPFVDHSNGKETSIPGTTTPEDSQPAQRVPNVLYNRAGNVVLQNEAGTIYKRPDGRTVLIGANGQTLVTRSDESDEDTSIDDDDDQFRRQKGNRGNSGNIFISQAGGSGIQTYNGYRSELVDGGLRLTVNGFTYNFPAKDASVNSKQQIKINGENATLQYDNGNIVVEMADGTVIGKAEGGLFTGNRHSYDNRKKIQEELAANIATLQYNLSHLQDNIARQINQIGINLNNFPF</sequence>
<organism evidence="3 4">
    <name type="scientific">Drosophila navojoa</name>
    <name type="common">Fruit fly</name>
    <dbReference type="NCBI Taxonomy" id="7232"/>
    <lineage>
        <taxon>Eukaryota</taxon>
        <taxon>Metazoa</taxon>
        <taxon>Ecdysozoa</taxon>
        <taxon>Arthropoda</taxon>
        <taxon>Hexapoda</taxon>
        <taxon>Insecta</taxon>
        <taxon>Pterygota</taxon>
        <taxon>Neoptera</taxon>
        <taxon>Endopterygota</taxon>
        <taxon>Diptera</taxon>
        <taxon>Brachycera</taxon>
        <taxon>Muscomorpha</taxon>
        <taxon>Ephydroidea</taxon>
        <taxon>Drosophilidae</taxon>
        <taxon>Drosophila</taxon>
    </lineage>
</organism>